<gene>
    <name evidence="10" type="ORF">TL16_g00511</name>
</gene>
<evidence type="ECO:0000259" key="8">
    <source>
        <dbReference type="PROSITE" id="PS50013"/>
    </source>
</evidence>
<feature type="region of interest" description="Disordered" evidence="6">
    <location>
        <begin position="196"/>
        <end position="220"/>
    </location>
</feature>
<name>A0A9W6ZG41_9STRA</name>
<dbReference type="PROSITE" id="PS50922">
    <property type="entry name" value="TLC"/>
    <property type="match status" value="1"/>
</dbReference>
<dbReference type="InterPro" id="IPR023780">
    <property type="entry name" value="Chromo_domain"/>
</dbReference>
<evidence type="ECO:0000313" key="11">
    <source>
        <dbReference type="Proteomes" id="UP001162640"/>
    </source>
</evidence>
<sequence length="220" mass="26017">MHFHHILTLIVLMFSYRYNFIRIGIIVLFLHDFTDVFIDFIRIFTAVKFKVGLYAVTGLTVLVWPYFRIYNFYNLVIRPIIENEDMYVKYEGIGVPTQDVKKGFAIYLIPLLGILMMNVGWWFEILAKIKAELWTPSMSTNAAETVGSTEYEVERILEKRVNKSYVEYKVHWKNYPASEATWEPASNLKNNIAVEEFHQQRKSRSPSKSRNRSRSKSRRK</sequence>
<dbReference type="InterPro" id="IPR000953">
    <property type="entry name" value="Chromo/chromo_shadow_dom"/>
</dbReference>
<dbReference type="SMART" id="SM00298">
    <property type="entry name" value="CHROMO"/>
    <property type="match status" value="1"/>
</dbReference>
<evidence type="ECO:0000256" key="2">
    <source>
        <dbReference type="ARBA" id="ARBA00022692"/>
    </source>
</evidence>
<dbReference type="GO" id="GO:0050291">
    <property type="term" value="F:sphingosine N-acyltransferase activity"/>
    <property type="evidence" value="ECO:0007669"/>
    <property type="project" value="InterPro"/>
</dbReference>
<dbReference type="Gene3D" id="2.40.50.40">
    <property type="match status" value="1"/>
</dbReference>
<dbReference type="GO" id="GO:0016020">
    <property type="term" value="C:membrane"/>
    <property type="evidence" value="ECO:0007669"/>
    <property type="project" value="UniProtKB-SubCell"/>
</dbReference>
<dbReference type="Proteomes" id="UP001162640">
    <property type="component" value="Unassembled WGS sequence"/>
</dbReference>
<feature type="domain" description="TLC" evidence="9">
    <location>
        <begin position="1"/>
        <end position="134"/>
    </location>
</feature>
<evidence type="ECO:0000256" key="7">
    <source>
        <dbReference type="SAM" id="Phobius"/>
    </source>
</evidence>
<evidence type="ECO:0000259" key="9">
    <source>
        <dbReference type="PROSITE" id="PS50922"/>
    </source>
</evidence>
<feature type="domain" description="Chromo" evidence="8">
    <location>
        <begin position="151"/>
        <end position="209"/>
    </location>
</feature>
<evidence type="ECO:0000256" key="6">
    <source>
        <dbReference type="SAM" id="MobiDB-lite"/>
    </source>
</evidence>
<keyword evidence="2 5" id="KW-0812">Transmembrane</keyword>
<evidence type="ECO:0000256" key="3">
    <source>
        <dbReference type="ARBA" id="ARBA00022989"/>
    </source>
</evidence>
<feature type="transmembrane region" description="Helical" evidence="7">
    <location>
        <begin position="51"/>
        <end position="67"/>
    </location>
</feature>
<dbReference type="PANTHER" id="PTHR12560">
    <property type="entry name" value="LONGEVITY ASSURANCE FACTOR 1 LAG1"/>
    <property type="match status" value="1"/>
</dbReference>
<dbReference type="Pfam" id="PF03798">
    <property type="entry name" value="TRAM_LAG1_CLN8"/>
    <property type="match status" value="1"/>
</dbReference>
<dbReference type="CDD" id="cd00024">
    <property type="entry name" value="CD_CSD"/>
    <property type="match status" value="1"/>
</dbReference>
<dbReference type="Pfam" id="PF00385">
    <property type="entry name" value="Chromo"/>
    <property type="match status" value="1"/>
</dbReference>
<dbReference type="EMBL" id="BLQM01000009">
    <property type="protein sequence ID" value="GMH49420.1"/>
    <property type="molecule type" value="Genomic_DNA"/>
</dbReference>
<feature type="transmembrane region" description="Helical" evidence="7">
    <location>
        <begin position="104"/>
        <end position="123"/>
    </location>
</feature>
<keyword evidence="4 5" id="KW-0472">Membrane</keyword>
<dbReference type="PANTHER" id="PTHR12560:SF0">
    <property type="entry name" value="LD18904P"/>
    <property type="match status" value="1"/>
</dbReference>
<feature type="transmembrane region" description="Helical" evidence="7">
    <location>
        <begin position="6"/>
        <end position="30"/>
    </location>
</feature>
<dbReference type="SUPFAM" id="SSF54160">
    <property type="entry name" value="Chromo domain-like"/>
    <property type="match status" value="1"/>
</dbReference>
<organism evidence="10 11">
    <name type="scientific">Triparma laevis f. inornata</name>
    <dbReference type="NCBI Taxonomy" id="1714386"/>
    <lineage>
        <taxon>Eukaryota</taxon>
        <taxon>Sar</taxon>
        <taxon>Stramenopiles</taxon>
        <taxon>Ochrophyta</taxon>
        <taxon>Bolidophyceae</taxon>
        <taxon>Parmales</taxon>
        <taxon>Triparmaceae</taxon>
        <taxon>Triparma</taxon>
    </lineage>
</organism>
<evidence type="ECO:0000313" key="10">
    <source>
        <dbReference type="EMBL" id="GMH49420.1"/>
    </source>
</evidence>
<dbReference type="GO" id="GO:0046513">
    <property type="term" value="P:ceramide biosynthetic process"/>
    <property type="evidence" value="ECO:0007669"/>
    <property type="project" value="InterPro"/>
</dbReference>
<keyword evidence="3 7" id="KW-1133">Transmembrane helix</keyword>
<reference evidence="11" key="1">
    <citation type="journal article" date="2023" name="Commun. Biol.">
        <title>Genome analysis of Parmales, the sister group of diatoms, reveals the evolutionary specialization of diatoms from phago-mixotrophs to photoautotrophs.</title>
        <authorList>
            <person name="Ban H."/>
            <person name="Sato S."/>
            <person name="Yoshikawa S."/>
            <person name="Yamada K."/>
            <person name="Nakamura Y."/>
            <person name="Ichinomiya M."/>
            <person name="Sato N."/>
            <person name="Blanc-Mathieu R."/>
            <person name="Endo H."/>
            <person name="Kuwata A."/>
            <person name="Ogata H."/>
        </authorList>
    </citation>
    <scope>NUCLEOTIDE SEQUENCE [LARGE SCALE GENOMIC DNA]</scope>
</reference>
<feature type="compositionally biased region" description="Basic residues" evidence="6">
    <location>
        <begin position="200"/>
        <end position="220"/>
    </location>
</feature>
<dbReference type="InterPro" id="IPR006634">
    <property type="entry name" value="TLC-dom"/>
</dbReference>
<evidence type="ECO:0000256" key="4">
    <source>
        <dbReference type="ARBA" id="ARBA00023136"/>
    </source>
</evidence>
<protein>
    <submittedName>
        <fullName evidence="10">Uncharacterized protein</fullName>
    </submittedName>
</protein>
<comment type="subcellular location">
    <subcellularLocation>
        <location evidence="1">Membrane</location>
        <topology evidence="1">Multi-pass membrane protein</topology>
    </subcellularLocation>
</comment>
<evidence type="ECO:0000256" key="5">
    <source>
        <dbReference type="PROSITE-ProRule" id="PRU00205"/>
    </source>
</evidence>
<dbReference type="InterPro" id="IPR016439">
    <property type="entry name" value="Lag1/Lac1-like"/>
</dbReference>
<dbReference type="GO" id="GO:0005783">
    <property type="term" value="C:endoplasmic reticulum"/>
    <property type="evidence" value="ECO:0007669"/>
    <property type="project" value="TreeGrafter"/>
</dbReference>
<dbReference type="PROSITE" id="PS50013">
    <property type="entry name" value="CHROMO_2"/>
    <property type="match status" value="1"/>
</dbReference>
<evidence type="ECO:0000256" key="1">
    <source>
        <dbReference type="ARBA" id="ARBA00004141"/>
    </source>
</evidence>
<comment type="caution">
    <text evidence="10">The sequence shown here is derived from an EMBL/GenBank/DDBJ whole genome shotgun (WGS) entry which is preliminary data.</text>
</comment>
<proteinExistence type="predicted"/>
<dbReference type="AlphaFoldDB" id="A0A9W6ZG41"/>
<dbReference type="InterPro" id="IPR016197">
    <property type="entry name" value="Chromo-like_dom_sf"/>
</dbReference>
<accession>A0A9W6ZG41</accession>